<dbReference type="AlphaFoldDB" id="A0A9D1ABT4"/>
<dbReference type="PANTHER" id="PTHR43736">
    <property type="entry name" value="ADP-RIBOSE PYROPHOSPHATASE"/>
    <property type="match status" value="1"/>
</dbReference>
<proteinExistence type="inferred from homology"/>
<dbReference type="Pfam" id="PF00293">
    <property type="entry name" value="NUDIX"/>
    <property type="match status" value="1"/>
</dbReference>
<name>A0A9D1ABT4_9FIRM</name>
<dbReference type="InterPro" id="IPR000086">
    <property type="entry name" value="NUDIX_hydrolase_dom"/>
</dbReference>
<dbReference type="CDD" id="cd03674">
    <property type="entry name" value="NUDIX_Hydrolase"/>
    <property type="match status" value="1"/>
</dbReference>
<gene>
    <name evidence="4" type="ORF">IAB31_01190</name>
</gene>
<dbReference type="PANTHER" id="PTHR43736:SF1">
    <property type="entry name" value="DIHYDRONEOPTERIN TRIPHOSPHATE DIPHOSPHATASE"/>
    <property type="match status" value="1"/>
</dbReference>
<evidence type="ECO:0000259" key="3">
    <source>
        <dbReference type="PROSITE" id="PS51462"/>
    </source>
</evidence>
<evidence type="ECO:0000256" key="1">
    <source>
        <dbReference type="ARBA" id="ARBA00005582"/>
    </source>
</evidence>
<sequence length="194" mass="23043">MRQKIYSLLQSYRPSCEQEEQDRRVMLEYTKHFDNVLERENHFGHFTASPWIINEDGSRVLLIYHRIYDSWGWCGGHCDGDENFHEVAIREGREETGLDSIRFWREPAEIFSLEILPVPPHVRRGEFVSSHVHLNLTFLCVADEKEPLHHREEEAKGAMWVPAEKISTYISPWDRDMIPVYEKLTEKAEKLYKI</sequence>
<accession>A0A9D1ABT4</accession>
<evidence type="ECO:0000313" key="4">
    <source>
        <dbReference type="EMBL" id="HIR12519.1"/>
    </source>
</evidence>
<dbReference type="PROSITE" id="PS00893">
    <property type="entry name" value="NUDIX_BOX"/>
    <property type="match status" value="1"/>
</dbReference>
<dbReference type="Proteomes" id="UP000886757">
    <property type="component" value="Unassembled WGS sequence"/>
</dbReference>
<comment type="caution">
    <text evidence="4">The sequence shown here is derived from an EMBL/GenBank/DDBJ whole genome shotgun (WGS) entry which is preliminary data.</text>
</comment>
<dbReference type="InterPro" id="IPR015797">
    <property type="entry name" value="NUDIX_hydrolase-like_dom_sf"/>
</dbReference>
<feature type="domain" description="Nudix hydrolase" evidence="3">
    <location>
        <begin position="43"/>
        <end position="183"/>
    </location>
</feature>
<dbReference type="InterPro" id="IPR020084">
    <property type="entry name" value="NUDIX_hydrolase_CS"/>
</dbReference>
<comment type="similarity">
    <text evidence="1">Belongs to the Nudix hydrolase family.</text>
</comment>
<dbReference type="GO" id="GO:0016787">
    <property type="term" value="F:hydrolase activity"/>
    <property type="evidence" value="ECO:0007669"/>
    <property type="project" value="UniProtKB-KW"/>
</dbReference>
<dbReference type="PROSITE" id="PS51462">
    <property type="entry name" value="NUDIX"/>
    <property type="match status" value="1"/>
</dbReference>
<evidence type="ECO:0000313" key="5">
    <source>
        <dbReference type="Proteomes" id="UP000886757"/>
    </source>
</evidence>
<dbReference type="EMBL" id="DVGK01000017">
    <property type="protein sequence ID" value="HIR12519.1"/>
    <property type="molecule type" value="Genomic_DNA"/>
</dbReference>
<reference evidence="4" key="2">
    <citation type="journal article" date="2021" name="PeerJ">
        <title>Extensive microbial diversity within the chicken gut microbiome revealed by metagenomics and culture.</title>
        <authorList>
            <person name="Gilroy R."/>
            <person name="Ravi A."/>
            <person name="Getino M."/>
            <person name="Pursley I."/>
            <person name="Horton D.L."/>
            <person name="Alikhan N.F."/>
            <person name="Baker D."/>
            <person name="Gharbi K."/>
            <person name="Hall N."/>
            <person name="Watson M."/>
            <person name="Adriaenssens E.M."/>
            <person name="Foster-Nyarko E."/>
            <person name="Jarju S."/>
            <person name="Secka A."/>
            <person name="Antonio M."/>
            <person name="Oren A."/>
            <person name="Chaudhuri R.R."/>
            <person name="La Ragione R."/>
            <person name="Hildebrand F."/>
            <person name="Pallen M.J."/>
        </authorList>
    </citation>
    <scope>NUCLEOTIDE SEQUENCE</scope>
    <source>
        <strain evidence="4">ChiSjej4B22-8148</strain>
    </source>
</reference>
<reference evidence="4" key="1">
    <citation type="submission" date="2020-10" db="EMBL/GenBank/DDBJ databases">
        <authorList>
            <person name="Gilroy R."/>
        </authorList>
    </citation>
    <scope>NUCLEOTIDE SEQUENCE</scope>
    <source>
        <strain evidence="4">ChiSjej4B22-8148</strain>
    </source>
</reference>
<protein>
    <submittedName>
        <fullName evidence="4">NUDIX hydrolase</fullName>
    </submittedName>
</protein>
<keyword evidence="2 4" id="KW-0378">Hydrolase</keyword>
<evidence type="ECO:0000256" key="2">
    <source>
        <dbReference type="ARBA" id="ARBA00022801"/>
    </source>
</evidence>
<dbReference type="Gene3D" id="3.90.79.10">
    <property type="entry name" value="Nucleoside Triphosphate Pyrophosphohydrolase"/>
    <property type="match status" value="1"/>
</dbReference>
<organism evidence="4 5">
    <name type="scientific">Candidatus Choladousia intestinavium</name>
    <dbReference type="NCBI Taxonomy" id="2840727"/>
    <lineage>
        <taxon>Bacteria</taxon>
        <taxon>Bacillati</taxon>
        <taxon>Bacillota</taxon>
        <taxon>Clostridia</taxon>
        <taxon>Lachnospirales</taxon>
        <taxon>Lachnospiraceae</taxon>
        <taxon>Lachnospiraceae incertae sedis</taxon>
        <taxon>Candidatus Choladousia</taxon>
    </lineage>
</organism>
<dbReference type="SUPFAM" id="SSF55811">
    <property type="entry name" value="Nudix"/>
    <property type="match status" value="1"/>
</dbReference>